<name>A0A4T0USY1_9NEIS</name>
<gene>
    <name evidence="2" type="ORF">E5K04_09935</name>
</gene>
<dbReference type="Pfam" id="PF21900">
    <property type="entry name" value="DUF6920"/>
    <property type="match status" value="1"/>
</dbReference>
<sequence>MSAWPWDVLAAGCVLLAALRWYGLRRWAAKTRAVQARLCVLRQDMAVPRFYPDALHGLPAPVARYLRQVLPAGAVQVRSVTLSQQGVLNLRQSGECWRPFSARQTVVLQRPGFVWDARVSLLPLLTVCVHDGYVAGEGLLEPALLGLFALGAPCDRSKLAHDELTRFLAEAPWYPHVLLPGQGVKWQAIDGTSALATLCDGEVVVSLTFHFGRDGLVEAVRAEQRGRLVGGRLVSTPWEGRLSNYQRQDGVLVPLDGEVAWLMPQGRHPYWRSTMTMLAYQRQADGDPSGWGGKSTERRGLNVKTPGR</sequence>
<dbReference type="OrthoDB" id="3671061at2"/>
<evidence type="ECO:0000256" key="1">
    <source>
        <dbReference type="SAM" id="MobiDB-lite"/>
    </source>
</evidence>
<reference evidence="2 3" key="1">
    <citation type="submission" date="2019-04" db="EMBL/GenBank/DDBJ databases">
        <title>Crenobacter sp. nov.</title>
        <authorList>
            <person name="Shi S."/>
        </authorList>
    </citation>
    <scope>NUCLEOTIDE SEQUENCE [LARGE SCALE GENOMIC DNA]</scope>
    <source>
        <strain evidence="2 3">GY 70310</strain>
    </source>
</reference>
<protein>
    <submittedName>
        <fullName evidence="2">Uncharacterized protein</fullName>
    </submittedName>
</protein>
<feature type="region of interest" description="Disordered" evidence="1">
    <location>
        <begin position="285"/>
        <end position="308"/>
    </location>
</feature>
<evidence type="ECO:0000313" key="2">
    <source>
        <dbReference type="EMBL" id="TIC82069.1"/>
    </source>
</evidence>
<dbReference type="AlphaFoldDB" id="A0A4T0USY1"/>
<proteinExistence type="predicted"/>
<organism evidence="2 3">
    <name type="scientific">Crenobacter intestini</name>
    <dbReference type="NCBI Taxonomy" id="2563443"/>
    <lineage>
        <taxon>Bacteria</taxon>
        <taxon>Pseudomonadati</taxon>
        <taxon>Pseudomonadota</taxon>
        <taxon>Betaproteobacteria</taxon>
        <taxon>Neisseriales</taxon>
        <taxon>Neisseriaceae</taxon>
        <taxon>Crenobacter</taxon>
    </lineage>
</organism>
<evidence type="ECO:0000313" key="3">
    <source>
        <dbReference type="Proteomes" id="UP000308891"/>
    </source>
</evidence>
<dbReference type="EMBL" id="STGJ01000010">
    <property type="protein sequence ID" value="TIC82069.1"/>
    <property type="molecule type" value="Genomic_DNA"/>
</dbReference>
<keyword evidence="3" id="KW-1185">Reference proteome</keyword>
<comment type="caution">
    <text evidence="2">The sequence shown here is derived from an EMBL/GenBank/DDBJ whole genome shotgun (WGS) entry which is preliminary data.</text>
</comment>
<dbReference type="Proteomes" id="UP000308891">
    <property type="component" value="Unassembled WGS sequence"/>
</dbReference>
<dbReference type="InterPro" id="IPR054213">
    <property type="entry name" value="DUF6920"/>
</dbReference>
<accession>A0A4T0USY1</accession>
<dbReference type="RefSeq" id="WP_136553562.1">
    <property type="nucleotide sequence ID" value="NZ_STGJ01000010.1"/>
</dbReference>